<dbReference type="InterPro" id="IPR036890">
    <property type="entry name" value="HATPase_C_sf"/>
</dbReference>
<dbReference type="Pfam" id="PF00512">
    <property type="entry name" value="HisKA"/>
    <property type="match status" value="1"/>
</dbReference>
<dbReference type="SMART" id="SM00387">
    <property type="entry name" value="HATPase_c"/>
    <property type="match status" value="1"/>
</dbReference>
<dbReference type="Gene3D" id="3.30.565.10">
    <property type="entry name" value="Histidine kinase-like ATPase, C-terminal domain"/>
    <property type="match status" value="1"/>
</dbReference>
<keyword evidence="4" id="KW-1003">Cell membrane</keyword>
<dbReference type="InterPro" id="IPR021821">
    <property type="entry name" value="VxrA_SD"/>
</dbReference>
<dbReference type="EMBL" id="RJLM01000003">
    <property type="protein sequence ID" value="RWX55887.1"/>
    <property type="molecule type" value="Genomic_DNA"/>
</dbReference>
<evidence type="ECO:0000256" key="5">
    <source>
        <dbReference type="ARBA" id="ARBA00022553"/>
    </source>
</evidence>
<proteinExistence type="predicted"/>
<dbReference type="InterPro" id="IPR003661">
    <property type="entry name" value="HisK_dim/P_dom"/>
</dbReference>
<dbReference type="EC" id="2.7.13.3" evidence="3"/>
<reference evidence="10 11" key="1">
    <citation type="submission" date="2018-11" db="EMBL/GenBank/DDBJ databases">
        <title>Photobacterium sp. BEI247 sp. nov., a marine bacterium isolated from Yongle Blue Hole in the South China Sea.</title>
        <authorList>
            <person name="Wang X."/>
        </authorList>
    </citation>
    <scope>NUCLEOTIDE SEQUENCE [LARGE SCALE GENOMIC DNA]</scope>
    <source>
        <strain evidence="11">BEI247</strain>
    </source>
</reference>
<dbReference type="SUPFAM" id="SSF47384">
    <property type="entry name" value="Homodimeric domain of signal transducing histidine kinase"/>
    <property type="match status" value="1"/>
</dbReference>
<evidence type="ECO:0000256" key="8">
    <source>
        <dbReference type="ARBA" id="ARBA00023012"/>
    </source>
</evidence>
<keyword evidence="7" id="KW-0418">Kinase</keyword>
<dbReference type="InterPro" id="IPR050980">
    <property type="entry name" value="2C_sensor_his_kinase"/>
</dbReference>
<dbReference type="GO" id="GO:0000155">
    <property type="term" value="F:phosphorelay sensor kinase activity"/>
    <property type="evidence" value="ECO:0007669"/>
    <property type="project" value="InterPro"/>
</dbReference>
<dbReference type="Proteomes" id="UP000287563">
    <property type="component" value="Unassembled WGS sequence"/>
</dbReference>
<dbReference type="PANTHER" id="PTHR44936:SF9">
    <property type="entry name" value="SENSOR PROTEIN CREC"/>
    <property type="match status" value="1"/>
</dbReference>
<evidence type="ECO:0000256" key="2">
    <source>
        <dbReference type="ARBA" id="ARBA00004651"/>
    </source>
</evidence>
<dbReference type="OrthoDB" id="5593498at2"/>
<evidence type="ECO:0000256" key="6">
    <source>
        <dbReference type="ARBA" id="ARBA00022679"/>
    </source>
</evidence>
<dbReference type="InterPro" id="IPR003594">
    <property type="entry name" value="HATPase_dom"/>
</dbReference>
<keyword evidence="6" id="KW-0808">Transferase</keyword>
<evidence type="ECO:0000256" key="7">
    <source>
        <dbReference type="ARBA" id="ARBA00022777"/>
    </source>
</evidence>
<dbReference type="Gene3D" id="1.10.287.130">
    <property type="match status" value="1"/>
</dbReference>
<organism evidence="10 11">
    <name type="scientific">Photobacterium chitinilyticum</name>
    <dbReference type="NCBI Taxonomy" id="2485123"/>
    <lineage>
        <taxon>Bacteria</taxon>
        <taxon>Pseudomonadati</taxon>
        <taxon>Pseudomonadota</taxon>
        <taxon>Gammaproteobacteria</taxon>
        <taxon>Vibrionales</taxon>
        <taxon>Vibrionaceae</taxon>
        <taxon>Photobacterium</taxon>
    </lineage>
</organism>
<sequence>MIRFQHLGLLVTGLITTGFIAMASSPLPTTTQESAIDLQSLWQQFYQQADQLAPQQKISQTEINHYPKLLLLSNSQYPDFSQLKWQEIQKLWQARQNCRVDQPYQANANLKDAIEFELALCQKRPLANSWFNKQLNNKALLHPSGGSFADRYLASLDQTTANSFLVQHQNQLTLANKAHPLHPLLSELEPKGVDALLSGYRAYLSKKNTLWLNNESGWKAIAVNQWQPLAQAMKLQIVNSPTASCSFRYSNLCLNITTPESQWSRWALALCSLIITYLVFRSLHQRRQDTKERQFILQLLTHELRTPITSLGLTVELFRDQFDNLNDHTQQAVWRLMADHQRLAQLTETSTGYLTTNSDVQFPRQRADITDWLDHCLGKYQLPYSINEEHELELPYYWLGICLDNLIKNAQQHGKGEITIDVQVDKVLRIQVSDRGHFPNFIQRWFNIVPPSSRQANMGIGLTIVSRLMKKMGGRLICQRKPTRCILELPL</sequence>
<dbReference type="AlphaFoldDB" id="A0A444JS07"/>
<evidence type="ECO:0000313" key="10">
    <source>
        <dbReference type="EMBL" id="RWX55887.1"/>
    </source>
</evidence>
<comment type="subcellular location">
    <subcellularLocation>
        <location evidence="2">Cell membrane</location>
        <topology evidence="2">Multi-pass membrane protein</topology>
    </subcellularLocation>
</comment>
<gene>
    <name evidence="10" type="ORF">EDI28_09290</name>
</gene>
<evidence type="ECO:0000313" key="11">
    <source>
        <dbReference type="Proteomes" id="UP000287563"/>
    </source>
</evidence>
<comment type="caution">
    <text evidence="10">The sequence shown here is derived from an EMBL/GenBank/DDBJ whole genome shotgun (WGS) entry which is preliminary data.</text>
</comment>
<keyword evidence="4" id="KW-0472">Membrane</keyword>
<dbReference type="Pfam" id="PF11884">
    <property type="entry name" value="DUF3404"/>
    <property type="match status" value="1"/>
</dbReference>
<keyword evidence="5" id="KW-0597">Phosphoprotein</keyword>
<feature type="domain" description="Histidine kinase/HSP90-like ATPase" evidence="9">
    <location>
        <begin position="394"/>
        <end position="491"/>
    </location>
</feature>
<dbReference type="Pfam" id="PF02518">
    <property type="entry name" value="HATPase_c"/>
    <property type="match status" value="1"/>
</dbReference>
<protein>
    <recommendedName>
        <fullName evidence="3">histidine kinase</fullName>
        <ecNumber evidence="3">2.7.13.3</ecNumber>
    </recommendedName>
</protein>
<dbReference type="PANTHER" id="PTHR44936">
    <property type="entry name" value="SENSOR PROTEIN CREC"/>
    <property type="match status" value="1"/>
</dbReference>
<keyword evidence="11" id="KW-1185">Reference proteome</keyword>
<dbReference type="RefSeq" id="WP_128783568.1">
    <property type="nucleotide sequence ID" value="NZ_RJLM01000003.1"/>
</dbReference>
<evidence type="ECO:0000256" key="1">
    <source>
        <dbReference type="ARBA" id="ARBA00000085"/>
    </source>
</evidence>
<comment type="catalytic activity">
    <reaction evidence="1">
        <text>ATP + protein L-histidine = ADP + protein N-phospho-L-histidine.</text>
        <dbReference type="EC" id="2.7.13.3"/>
    </reaction>
</comment>
<name>A0A444JS07_9GAMM</name>
<accession>A0A444JS07</accession>
<dbReference type="InterPro" id="IPR036097">
    <property type="entry name" value="HisK_dim/P_sf"/>
</dbReference>
<keyword evidence="8" id="KW-0902">Two-component regulatory system</keyword>
<evidence type="ECO:0000259" key="9">
    <source>
        <dbReference type="SMART" id="SM00387"/>
    </source>
</evidence>
<dbReference type="SUPFAM" id="SSF55874">
    <property type="entry name" value="ATPase domain of HSP90 chaperone/DNA topoisomerase II/histidine kinase"/>
    <property type="match status" value="1"/>
</dbReference>
<evidence type="ECO:0000256" key="3">
    <source>
        <dbReference type="ARBA" id="ARBA00012438"/>
    </source>
</evidence>
<evidence type="ECO:0000256" key="4">
    <source>
        <dbReference type="ARBA" id="ARBA00022475"/>
    </source>
</evidence>
<dbReference type="CDD" id="cd00082">
    <property type="entry name" value="HisKA"/>
    <property type="match status" value="1"/>
</dbReference>